<dbReference type="CDD" id="cd02065">
    <property type="entry name" value="B12-binding_like"/>
    <property type="match status" value="1"/>
</dbReference>
<protein>
    <submittedName>
        <fullName evidence="2">B12 binding domain-containing protein</fullName>
    </submittedName>
</protein>
<dbReference type="GO" id="GO:0031419">
    <property type="term" value="F:cobalamin binding"/>
    <property type="evidence" value="ECO:0007669"/>
    <property type="project" value="InterPro"/>
</dbReference>
<dbReference type="STRING" id="564137.SAMN04488238_10142"/>
<dbReference type="PROSITE" id="PS51332">
    <property type="entry name" value="B12_BINDING"/>
    <property type="match status" value="1"/>
</dbReference>
<evidence type="ECO:0000313" key="2">
    <source>
        <dbReference type="EMBL" id="SDW07945.1"/>
    </source>
</evidence>
<keyword evidence="3" id="KW-1185">Reference proteome</keyword>
<evidence type="ECO:0000313" key="3">
    <source>
        <dbReference type="Proteomes" id="UP000198539"/>
    </source>
</evidence>
<evidence type="ECO:0000259" key="1">
    <source>
        <dbReference type="PROSITE" id="PS51332"/>
    </source>
</evidence>
<organism evidence="2 3">
    <name type="scientific">Roseicitreum antarcticum</name>
    <dbReference type="NCBI Taxonomy" id="564137"/>
    <lineage>
        <taxon>Bacteria</taxon>
        <taxon>Pseudomonadati</taxon>
        <taxon>Pseudomonadota</taxon>
        <taxon>Alphaproteobacteria</taxon>
        <taxon>Rhodobacterales</taxon>
        <taxon>Paracoccaceae</taxon>
        <taxon>Roseicitreum</taxon>
    </lineage>
</organism>
<gene>
    <name evidence="2" type="ORF">SAMN04488238_10142</name>
</gene>
<dbReference type="GO" id="GO:0046872">
    <property type="term" value="F:metal ion binding"/>
    <property type="evidence" value="ECO:0007669"/>
    <property type="project" value="InterPro"/>
</dbReference>
<dbReference type="InterPro" id="IPR036724">
    <property type="entry name" value="Cobalamin-bd_sf"/>
</dbReference>
<reference evidence="2 3" key="1">
    <citation type="submission" date="2016-10" db="EMBL/GenBank/DDBJ databases">
        <authorList>
            <person name="de Groot N.N."/>
        </authorList>
    </citation>
    <scope>NUCLEOTIDE SEQUENCE [LARGE SCALE GENOMIC DNA]</scope>
    <source>
        <strain evidence="2 3">CGMCC 1.8894</strain>
    </source>
</reference>
<dbReference type="Pfam" id="PF02310">
    <property type="entry name" value="B12-binding"/>
    <property type="match status" value="1"/>
</dbReference>
<sequence length="263" mass="28449">MDGNQNQTQLMDRLRPATQKTPSYVVASVASRLSRRPRAACERTTTRLLDAALASDDAVAKALRDMYREGISDEQVVDLYVPAAAMLMGREWCDNKCSFVAVTIASIRLTGLVRQLNAKWYSDAQHSEDTPCILLALPEAAQHALGILVVTSKLRRLGASVRVMTGVSDDEISAHVRDNPYDLIAISIGHEDGLETARDLVKRLKQVVGTSTPVGVGGPAVANSEALRAFTYADFYIASPEELLTLCVTKMASKAPVTSSRSA</sequence>
<dbReference type="SUPFAM" id="SSF52242">
    <property type="entry name" value="Cobalamin (vitamin B12)-binding domain"/>
    <property type="match status" value="1"/>
</dbReference>
<dbReference type="AlphaFoldDB" id="A0A1H2QLH9"/>
<feature type="domain" description="B12-binding" evidence="1">
    <location>
        <begin position="130"/>
        <end position="258"/>
    </location>
</feature>
<dbReference type="InterPro" id="IPR006158">
    <property type="entry name" value="Cobalamin-bd"/>
</dbReference>
<dbReference type="EMBL" id="FNOM01000001">
    <property type="protein sequence ID" value="SDW07945.1"/>
    <property type="molecule type" value="Genomic_DNA"/>
</dbReference>
<accession>A0A1H2QLH9</accession>
<proteinExistence type="predicted"/>
<name>A0A1H2QLH9_9RHOB</name>
<dbReference type="Proteomes" id="UP000198539">
    <property type="component" value="Unassembled WGS sequence"/>
</dbReference>
<dbReference type="Gene3D" id="3.40.50.280">
    <property type="entry name" value="Cobalamin-binding domain"/>
    <property type="match status" value="1"/>
</dbReference>